<reference evidence="2" key="1">
    <citation type="submission" date="2022-11" db="EMBL/GenBank/DDBJ databases">
        <title>Centuries of genome instability and evolution in soft-shell clam transmissible cancer (bioRxiv).</title>
        <authorList>
            <person name="Hart S.F.M."/>
            <person name="Yonemitsu M.A."/>
            <person name="Giersch R.M."/>
            <person name="Beal B.F."/>
            <person name="Arriagada G."/>
            <person name="Davis B.W."/>
            <person name="Ostrander E.A."/>
            <person name="Goff S.P."/>
            <person name="Metzger M.J."/>
        </authorList>
    </citation>
    <scope>NUCLEOTIDE SEQUENCE</scope>
    <source>
        <strain evidence="2">MELC-2E11</strain>
        <tissue evidence="2">Siphon/mantle</tissue>
    </source>
</reference>
<keyword evidence="1" id="KW-1133">Transmembrane helix</keyword>
<keyword evidence="3" id="KW-1185">Reference proteome</keyword>
<organism evidence="2 3">
    <name type="scientific">Mya arenaria</name>
    <name type="common">Soft-shell clam</name>
    <dbReference type="NCBI Taxonomy" id="6604"/>
    <lineage>
        <taxon>Eukaryota</taxon>
        <taxon>Metazoa</taxon>
        <taxon>Spiralia</taxon>
        <taxon>Lophotrochozoa</taxon>
        <taxon>Mollusca</taxon>
        <taxon>Bivalvia</taxon>
        <taxon>Autobranchia</taxon>
        <taxon>Heteroconchia</taxon>
        <taxon>Euheterodonta</taxon>
        <taxon>Imparidentia</taxon>
        <taxon>Neoheterodontei</taxon>
        <taxon>Myida</taxon>
        <taxon>Myoidea</taxon>
        <taxon>Myidae</taxon>
        <taxon>Mya</taxon>
    </lineage>
</organism>
<evidence type="ECO:0000256" key="1">
    <source>
        <dbReference type="SAM" id="Phobius"/>
    </source>
</evidence>
<proteinExistence type="predicted"/>
<accession>A0ABY7GCA8</accession>
<dbReference type="EMBL" id="CP111028">
    <property type="protein sequence ID" value="WAR31144.1"/>
    <property type="molecule type" value="Genomic_DNA"/>
</dbReference>
<evidence type="ECO:0000313" key="2">
    <source>
        <dbReference type="EMBL" id="WAR31144.1"/>
    </source>
</evidence>
<evidence type="ECO:0000313" key="3">
    <source>
        <dbReference type="Proteomes" id="UP001164746"/>
    </source>
</evidence>
<gene>
    <name evidence="2" type="ORF">MAR_033686</name>
</gene>
<keyword evidence="1" id="KW-0812">Transmembrane</keyword>
<name>A0ABY7GCA8_MYAAR</name>
<protein>
    <recommendedName>
        <fullName evidence="4">Secreted protein</fullName>
    </recommendedName>
</protein>
<evidence type="ECO:0008006" key="4">
    <source>
        <dbReference type="Google" id="ProtNLM"/>
    </source>
</evidence>
<feature type="transmembrane region" description="Helical" evidence="1">
    <location>
        <begin position="7"/>
        <end position="25"/>
    </location>
</feature>
<dbReference type="Proteomes" id="UP001164746">
    <property type="component" value="Chromosome 17"/>
</dbReference>
<sequence>MQCGQSFVFRMFVLLIMATVGIMPFNSARIHNRTSLTQLGRYTPKGSPHGLGNWHLYGDYLSNTTRTTGYTFGS</sequence>
<keyword evidence="1" id="KW-0472">Membrane</keyword>